<name>A0A7S2UW72_9STRA</name>
<dbReference type="SUPFAM" id="SSF55961">
    <property type="entry name" value="Bet v1-like"/>
    <property type="match status" value="1"/>
</dbReference>
<dbReference type="Gene3D" id="3.30.530.20">
    <property type="match status" value="1"/>
</dbReference>
<dbReference type="PROSITE" id="PS50848">
    <property type="entry name" value="START"/>
    <property type="match status" value="1"/>
</dbReference>
<dbReference type="InterPro" id="IPR051213">
    <property type="entry name" value="START_lipid_transfer"/>
</dbReference>
<dbReference type="InterPro" id="IPR002913">
    <property type="entry name" value="START_lipid-bd_dom"/>
</dbReference>
<dbReference type="AlphaFoldDB" id="A0A7S2UW72"/>
<evidence type="ECO:0000313" key="2">
    <source>
        <dbReference type="EMBL" id="CAD9861030.1"/>
    </source>
</evidence>
<accession>A0A7S2UW72</accession>
<reference evidence="2" key="1">
    <citation type="submission" date="2021-01" db="EMBL/GenBank/DDBJ databases">
        <authorList>
            <person name="Corre E."/>
            <person name="Pelletier E."/>
            <person name="Niang G."/>
            <person name="Scheremetjew M."/>
            <person name="Finn R."/>
            <person name="Kale V."/>
            <person name="Holt S."/>
            <person name="Cochrane G."/>
            <person name="Meng A."/>
            <person name="Brown T."/>
            <person name="Cohen L."/>
        </authorList>
    </citation>
    <scope>NUCLEOTIDE SEQUENCE</scope>
    <source>
        <strain evidence="2">CCMP1661</strain>
    </source>
</reference>
<dbReference type="PANTHER" id="PTHR19308:SF14">
    <property type="entry name" value="START DOMAIN-CONTAINING PROTEIN"/>
    <property type="match status" value="1"/>
</dbReference>
<dbReference type="EMBL" id="HBHR01007235">
    <property type="protein sequence ID" value="CAD9861030.1"/>
    <property type="molecule type" value="Transcribed_RNA"/>
</dbReference>
<dbReference type="Pfam" id="PF01852">
    <property type="entry name" value="START"/>
    <property type="match status" value="1"/>
</dbReference>
<organism evidence="2">
    <name type="scientific">Fibrocapsa japonica</name>
    <dbReference type="NCBI Taxonomy" id="94617"/>
    <lineage>
        <taxon>Eukaryota</taxon>
        <taxon>Sar</taxon>
        <taxon>Stramenopiles</taxon>
        <taxon>Ochrophyta</taxon>
        <taxon>Raphidophyceae</taxon>
        <taxon>Chattonellales</taxon>
        <taxon>Chattonellaceae</taxon>
        <taxon>Fibrocapsa</taxon>
    </lineage>
</organism>
<dbReference type="GO" id="GO:0005737">
    <property type="term" value="C:cytoplasm"/>
    <property type="evidence" value="ECO:0007669"/>
    <property type="project" value="UniProtKB-ARBA"/>
</dbReference>
<dbReference type="InterPro" id="IPR023393">
    <property type="entry name" value="START-like_dom_sf"/>
</dbReference>
<dbReference type="CDD" id="cd00177">
    <property type="entry name" value="START"/>
    <property type="match status" value="1"/>
</dbReference>
<evidence type="ECO:0000259" key="1">
    <source>
        <dbReference type="PROSITE" id="PS50848"/>
    </source>
</evidence>
<protein>
    <recommendedName>
        <fullName evidence="1">START domain-containing protein</fullName>
    </recommendedName>
</protein>
<sequence>MDIESSIDIAWVNYMIRLIDLEYKDTFGAWKPIENGSGNKLHWRAYEGTTNRLFRIEMNMKCTMDSLINLLHYHLLPRHKEWNDTFEGGEVITKFNSNHSVQYWSYSPGCPFGDRDFLVERLKVDKGHGAVMLIDRSLDHASQPVASCCVAGYVRCDLPINVRMLEPREDGTVQFTYMNLTRLRGTVPNWFANMMNPKVIAEEVKAIKEICEAECVASGEEKTT</sequence>
<feature type="domain" description="START" evidence="1">
    <location>
        <begin position="30"/>
        <end position="216"/>
    </location>
</feature>
<proteinExistence type="predicted"/>
<dbReference type="PANTHER" id="PTHR19308">
    <property type="entry name" value="PHOSPHATIDYLCHOLINE TRANSFER PROTEIN"/>
    <property type="match status" value="1"/>
</dbReference>
<gene>
    <name evidence="2" type="ORF">FJAP1339_LOCUS3551</name>
</gene>
<dbReference type="GO" id="GO:0008289">
    <property type="term" value="F:lipid binding"/>
    <property type="evidence" value="ECO:0007669"/>
    <property type="project" value="InterPro"/>
</dbReference>